<evidence type="ECO:0000256" key="9">
    <source>
        <dbReference type="ARBA" id="ARBA00022777"/>
    </source>
</evidence>
<dbReference type="InterPro" id="IPR036426">
    <property type="entry name" value="Bulb-type_lectin_dom_sf"/>
</dbReference>
<feature type="domain" description="Protein kinase" evidence="20">
    <location>
        <begin position="484"/>
        <end position="762"/>
    </location>
</feature>
<dbReference type="PROSITE" id="PS50927">
    <property type="entry name" value="BULB_LECTIN"/>
    <property type="match status" value="1"/>
</dbReference>
<dbReference type="GO" id="GO:0004674">
    <property type="term" value="F:protein serine/threonine kinase activity"/>
    <property type="evidence" value="ECO:0007669"/>
    <property type="project" value="UniProtKB-KW"/>
</dbReference>
<dbReference type="Gene3D" id="1.10.510.10">
    <property type="entry name" value="Transferase(Phosphotransferase) domain 1"/>
    <property type="match status" value="1"/>
</dbReference>
<dbReference type="SUPFAM" id="SSF51110">
    <property type="entry name" value="alpha-D-mannose-specific plant lectins"/>
    <property type="match status" value="1"/>
</dbReference>
<dbReference type="InterPro" id="IPR021820">
    <property type="entry name" value="S-locus_recpt_kinase_C"/>
</dbReference>
<keyword evidence="14" id="KW-0675">Receptor</keyword>
<dbReference type="PROSITE" id="PS50011">
    <property type="entry name" value="PROTEIN_KINASE_DOM"/>
    <property type="match status" value="1"/>
</dbReference>
<evidence type="ECO:0000256" key="19">
    <source>
        <dbReference type="SAM" id="Phobius"/>
    </source>
</evidence>
<evidence type="ECO:0000256" key="7">
    <source>
        <dbReference type="ARBA" id="ARBA00022734"/>
    </source>
</evidence>
<dbReference type="Gene3D" id="2.90.10.10">
    <property type="entry name" value="Bulb-type lectin domain"/>
    <property type="match status" value="1"/>
</dbReference>
<dbReference type="AlphaFoldDB" id="A0AAD3Y0W5"/>
<keyword evidence="7" id="KW-0430">Lectin</keyword>
<keyword evidence="24" id="KW-1185">Reference proteome</keyword>
<comment type="caution">
    <text evidence="23">The sequence shown here is derived from an EMBL/GenBank/DDBJ whole genome shotgun (WGS) entry which is preliminary data.</text>
</comment>
<evidence type="ECO:0000313" key="24">
    <source>
        <dbReference type="Proteomes" id="UP001279734"/>
    </source>
</evidence>
<evidence type="ECO:0000256" key="15">
    <source>
        <dbReference type="ARBA" id="ARBA00023180"/>
    </source>
</evidence>
<dbReference type="PIRSF" id="PIRSF000641">
    <property type="entry name" value="SRK"/>
    <property type="match status" value="1"/>
</dbReference>
<dbReference type="PANTHER" id="PTHR27002">
    <property type="entry name" value="RECEPTOR-LIKE SERINE/THREONINE-PROTEIN KINASE SD1-8"/>
    <property type="match status" value="1"/>
</dbReference>
<keyword evidence="8 18" id="KW-0547">Nucleotide-binding</keyword>
<evidence type="ECO:0000256" key="12">
    <source>
        <dbReference type="ARBA" id="ARBA00023136"/>
    </source>
</evidence>
<evidence type="ECO:0000256" key="11">
    <source>
        <dbReference type="ARBA" id="ARBA00022989"/>
    </source>
</evidence>
<dbReference type="InterPro" id="IPR001480">
    <property type="entry name" value="Bulb-type_lectin_dom"/>
</dbReference>
<keyword evidence="11 19" id="KW-1133">Transmembrane helix</keyword>
<keyword evidence="12 19" id="KW-0472">Membrane</keyword>
<feature type="domain" description="Bulb-type lectin" evidence="21">
    <location>
        <begin position="33"/>
        <end position="154"/>
    </location>
</feature>
<keyword evidence="10 18" id="KW-0067">ATP-binding</keyword>
<keyword evidence="2" id="KW-1003">Cell membrane</keyword>
<dbReference type="GO" id="GO:0005886">
    <property type="term" value="C:plasma membrane"/>
    <property type="evidence" value="ECO:0007669"/>
    <property type="project" value="UniProtKB-SubCell"/>
</dbReference>
<feature type="domain" description="Apple" evidence="22">
    <location>
        <begin position="312"/>
        <end position="394"/>
    </location>
</feature>
<dbReference type="Pfam" id="PF08276">
    <property type="entry name" value="PAN_2"/>
    <property type="match status" value="1"/>
</dbReference>
<dbReference type="CDD" id="cd14066">
    <property type="entry name" value="STKc_IRAK"/>
    <property type="match status" value="1"/>
</dbReference>
<keyword evidence="5 19" id="KW-0812">Transmembrane</keyword>
<evidence type="ECO:0000256" key="13">
    <source>
        <dbReference type="ARBA" id="ARBA00023157"/>
    </source>
</evidence>
<dbReference type="PANTHER" id="PTHR27002:SF566">
    <property type="entry name" value="RECEPTOR-LIKE SERINE_THREONINE-PROTEIN KINASE"/>
    <property type="match status" value="1"/>
</dbReference>
<protein>
    <recommendedName>
        <fullName evidence="18">Receptor-like serine/threonine-protein kinase</fullName>
        <ecNumber evidence="18">2.7.11.1</ecNumber>
    </recommendedName>
</protein>
<dbReference type="EC" id="2.7.11.1" evidence="18"/>
<comment type="catalytic activity">
    <reaction evidence="17 18">
        <text>L-seryl-[protein] + ATP = O-phospho-L-seryl-[protein] + ADP + H(+)</text>
        <dbReference type="Rhea" id="RHEA:17989"/>
        <dbReference type="Rhea" id="RHEA-COMP:9863"/>
        <dbReference type="Rhea" id="RHEA-COMP:11604"/>
        <dbReference type="ChEBI" id="CHEBI:15378"/>
        <dbReference type="ChEBI" id="CHEBI:29999"/>
        <dbReference type="ChEBI" id="CHEBI:30616"/>
        <dbReference type="ChEBI" id="CHEBI:83421"/>
        <dbReference type="ChEBI" id="CHEBI:456216"/>
        <dbReference type="EC" id="2.7.11.1"/>
    </reaction>
</comment>
<dbReference type="SMART" id="SM00108">
    <property type="entry name" value="B_lectin"/>
    <property type="match status" value="1"/>
</dbReference>
<dbReference type="InterPro" id="IPR000719">
    <property type="entry name" value="Prot_kinase_dom"/>
</dbReference>
<dbReference type="InterPro" id="IPR001245">
    <property type="entry name" value="Ser-Thr/Tyr_kinase_cat_dom"/>
</dbReference>
<dbReference type="Proteomes" id="UP001279734">
    <property type="component" value="Unassembled WGS sequence"/>
</dbReference>
<dbReference type="SUPFAM" id="SSF56112">
    <property type="entry name" value="Protein kinase-like (PK-like)"/>
    <property type="match status" value="1"/>
</dbReference>
<dbReference type="GO" id="GO:0005524">
    <property type="term" value="F:ATP binding"/>
    <property type="evidence" value="ECO:0007669"/>
    <property type="project" value="UniProtKB-KW"/>
</dbReference>
<evidence type="ECO:0000259" key="21">
    <source>
        <dbReference type="PROSITE" id="PS50927"/>
    </source>
</evidence>
<evidence type="ECO:0000256" key="5">
    <source>
        <dbReference type="ARBA" id="ARBA00022692"/>
    </source>
</evidence>
<evidence type="ECO:0000259" key="22">
    <source>
        <dbReference type="PROSITE" id="PS50948"/>
    </source>
</evidence>
<dbReference type="CDD" id="cd01098">
    <property type="entry name" value="PAN_AP_plant"/>
    <property type="match status" value="1"/>
</dbReference>
<dbReference type="FunFam" id="3.30.200.20:FF:000330">
    <property type="entry name" value="G-type lectin S-receptor-like serine/threonine-protein kinase At4g03230"/>
    <property type="match status" value="1"/>
</dbReference>
<feature type="transmembrane region" description="Helical" evidence="19">
    <location>
        <begin position="411"/>
        <end position="434"/>
    </location>
</feature>
<proteinExistence type="inferred from homology"/>
<name>A0AAD3Y0W5_NEPGR</name>
<keyword evidence="6" id="KW-0732">Signal</keyword>
<dbReference type="InterPro" id="IPR024171">
    <property type="entry name" value="SRK-like_kinase"/>
</dbReference>
<gene>
    <name evidence="23" type="ORF">Nepgr_026816</name>
</gene>
<evidence type="ECO:0000256" key="14">
    <source>
        <dbReference type="ARBA" id="ARBA00023170"/>
    </source>
</evidence>
<evidence type="ECO:0000256" key="6">
    <source>
        <dbReference type="ARBA" id="ARBA00022729"/>
    </source>
</evidence>
<organism evidence="23 24">
    <name type="scientific">Nepenthes gracilis</name>
    <name type="common">Slender pitcher plant</name>
    <dbReference type="NCBI Taxonomy" id="150966"/>
    <lineage>
        <taxon>Eukaryota</taxon>
        <taxon>Viridiplantae</taxon>
        <taxon>Streptophyta</taxon>
        <taxon>Embryophyta</taxon>
        <taxon>Tracheophyta</taxon>
        <taxon>Spermatophyta</taxon>
        <taxon>Magnoliopsida</taxon>
        <taxon>eudicotyledons</taxon>
        <taxon>Gunneridae</taxon>
        <taxon>Pentapetalae</taxon>
        <taxon>Caryophyllales</taxon>
        <taxon>Nepenthaceae</taxon>
        <taxon>Nepenthes</taxon>
    </lineage>
</organism>
<dbReference type="Pfam" id="PF00954">
    <property type="entry name" value="S_locus_glycop"/>
    <property type="match status" value="1"/>
</dbReference>
<dbReference type="PROSITE" id="PS50948">
    <property type="entry name" value="PAN"/>
    <property type="match status" value="1"/>
</dbReference>
<dbReference type="SMART" id="SM00220">
    <property type="entry name" value="S_TKc"/>
    <property type="match status" value="1"/>
</dbReference>
<keyword evidence="15" id="KW-0325">Glycoprotein</keyword>
<sequence>MRVGKWELSMNGICRLIFGSTLIFVYVNILNAADTLTPTQSLIDGKTLISSGQVFELGFFSPGNSESRYLGIWYKNIPLTVVWVANRNRPLADKSGALNITNDNNLVLVNRNGSIFWSTNSTIGASPSSIAQILNSGNLILRDANSKNDSGNYLWQSFDHPADTLLPGMKIGWELKTGMNRILTSWTSSDDPSTSNCSCSIDRKVLPQIVIRMGATELFRTGEWYGDRFSGRHVVASDSVFNAVFVYNFEEVYFTIEEDQCDTYNFCGANAICDINLEHNCKCLSGFEPNSSKDWAVFNTAGGCVRISPLDCGKGEGFIRYSGVKLPDVVDLKENISIGYKDCEAFCLKNCSCLAYAHSNSSGNEQGCLFWYGDLVDIRYVLSDYGQDLYVRLSASALKSMSDSRRRRRQLALIIILSVSSVLLLMGLITLYVVQKKRKRKKMYTTGNQLFKNQRCRNADSDEEDDGELPAFDLATIAAATTDFSFGNKIGEGGFGPVYKGILSTGQEIAVKRLSQTSGQGINELKNEIILMSKLQHRNLVRLLGCCTEGEERMLIYEYMANGSLDTYIFGKERRKHLLWNARFEIISGIARGLLYLHRDSRLRIIHRDLKASNILLDGEMEPKISDFGLARIFGGDKAGTKTRKVMGTYGYLSPEYAVDGHFSIKSDVFSFGVLVLEIINGARNRGFYHRGHGFNLLGHAWNLWNEGKTLELVDASMGDQFSRAQVLRCIHVGLLCVQQRPEVRPEMPMVLMMLNSENAVLPEPKQPGFYTERNLNETDHNSQWIKSGTSNELSVTIIEGR</sequence>
<dbReference type="Gene3D" id="3.30.200.20">
    <property type="entry name" value="Phosphorylase Kinase, domain 1"/>
    <property type="match status" value="1"/>
</dbReference>
<dbReference type="Pfam" id="PF01453">
    <property type="entry name" value="B_lectin"/>
    <property type="match status" value="1"/>
</dbReference>
<dbReference type="SMART" id="SM00473">
    <property type="entry name" value="PAN_AP"/>
    <property type="match status" value="1"/>
</dbReference>
<dbReference type="GO" id="GO:0048544">
    <property type="term" value="P:recognition of pollen"/>
    <property type="evidence" value="ECO:0007669"/>
    <property type="project" value="InterPro"/>
</dbReference>
<comment type="similarity">
    <text evidence="18">Belongs to the protein kinase superfamily. Ser/Thr protein kinase family.</text>
</comment>
<dbReference type="Pfam" id="PF07714">
    <property type="entry name" value="PK_Tyr_Ser-Thr"/>
    <property type="match status" value="1"/>
</dbReference>
<evidence type="ECO:0000256" key="2">
    <source>
        <dbReference type="ARBA" id="ARBA00022475"/>
    </source>
</evidence>
<dbReference type="InterPro" id="IPR008271">
    <property type="entry name" value="Ser/Thr_kinase_AS"/>
</dbReference>
<dbReference type="InterPro" id="IPR003609">
    <property type="entry name" value="Pan_app"/>
</dbReference>
<reference evidence="23" key="1">
    <citation type="submission" date="2023-05" db="EMBL/GenBank/DDBJ databases">
        <title>Nepenthes gracilis genome sequencing.</title>
        <authorList>
            <person name="Fukushima K."/>
        </authorList>
    </citation>
    <scope>NUCLEOTIDE SEQUENCE</scope>
    <source>
        <strain evidence="23">SING2019-196</strain>
    </source>
</reference>
<evidence type="ECO:0000259" key="20">
    <source>
        <dbReference type="PROSITE" id="PS50011"/>
    </source>
</evidence>
<evidence type="ECO:0000256" key="4">
    <source>
        <dbReference type="ARBA" id="ARBA00022679"/>
    </source>
</evidence>
<dbReference type="Pfam" id="PF11883">
    <property type="entry name" value="DUF3403"/>
    <property type="match status" value="1"/>
</dbReference>
<accession>A0AAD3Y0W5</accession>
<dbReference type="EMBL" id="BSYO01000028">
    <property type="protein sequence ID" value="GMH24973.1"/>
    <property type="molecule type" value="Genomic_DNA"/>
</dbReference>
<dbReference type="CDD" id="cd00028">
    <property type="entry name" value="B_lectin"/>
    <property type="match status" value="1"/>
</dbReference>
<evidence type="ECO:0000256" key="18">
    <source>
        <dbReference type="PIRNR" id="PIRNR000641"/>
    </source>
</evidence>
<dbReference type="FunFam" id="1.10.510.10:FF:000060">
    <property type="entry name" value="G-type lectin S-receptor-like serine/threonine-protein kinase"/>
    <property type="match status" value="1"/>
</dbReference>
<keyword evidence="9 18" id="KW-0418">Kinase</keyword>
<comment type="subcellular location">
    <subcellularLocation>
        <location evidence="1">Cell membrane</location>
        <topology evidence="1">Single-pass type I membrane protein</topology>
    </subcellularLocation>
</comment>
<comment type="catalytic activity">
    <reaction evidence="16 18">
        <text>L-threonyl-[protein] + ATP = O-phospho-L-threonyl-[protein] + ADP + H(+)</text>
        <dbReference type="Rhea" id="RHEA:46608"/>
        <dbReference type="Rhea" id="RHEA-COMP:11060"/>
        <dbReference type="Rhea" id="RHEA-COMP:11605"/>
        <dbReference type="ChEBI" id="CHEBI:15378"/>
        <dbReference type="ChEBI" id="CHEBI:30013"/>
        <dbReference type="ChEBI" id="CHEBI:30616"/>
        <dbReference type="ChEBI" id="CHEBI:61977"/>
        <dbReference type="ChEBI" id="CHEBI:456216"/>
        <dbReference type="EC" id="2.7.11.1"/>
    </reaction>
</comment>
<evidence type="ECO:0000256" key="1">
    <source>
        <dbReference type="ARBA" id="ARBA00004251"/>
    </source>
</evidence>
<keyword evidence="3 18" id="KW-0723">Serine/threonine-protein kinase</keyword>
<evidence type="ECO:0000256" key="16">
    <source>
        <dbReference type="ARBA" id="ARBA00047899"/>
    </source>
</evidence>
<dbReference type="GO" id="GO:0030246">
    <property type="term" value="F:carbohydrate binding"/>
    <property type="evidence" value="ECO:0007669"/>
    <property type="project" value="UniProtKB-KW"/>
</dbReference>
<keyword evidence="4 18" id="KW-0808">Transferase</keyword>
<dbReference type="InterPro" id="IPR011009">
    <property type="entry name" value="Kinase-like_dom_sf"/>
</dbReference>
<dbReference type="InterPro" id="IPR000858">
    <property type="entry name" value="S_locus_glycoprot_dom"/>
</dbReference>
<evidence type="ECO:0000313" key="23">
    <source>
        <dbReference type="EMBL" id="GMH24973.1"/>
    </source>
</evidence>
<evidence type="ECO:0000256" key="17">
    <source>
        <dbReference type="ARBA" id="ARBA00048679"/>
    </source>
</evidence>
<keyword evidence="13" id="KW-1015">Disulfide bond</keyword>
<evidence type="ECO:0000256" key="3">
    <source>
        <dbReference type="ARBA" id="ARBA00022527"/>
    </source>
</evidence>
<evidence type="ECO:0000256" key="10">
    <source>
        <dbReference type="ARBA" id="ARBA00022840"/>
    </source>
</evidence>
<dbReference type="PROSITE" id="PS00108">
    <property type="entry name" value="PROTEIN_KINASE_ST"/>
    <property type="match status" value="1"/>
</dbReference>
<dbReference type="FunFam" id="2.90.10.10:FF:000001">
    <property type="entry name" value="G-type lectin S-receptor-like serine/threonine-protein kinase"/>
    <property type="match status" value="1"/>
</dbReference>
<evidence type="ECO:0000256" key="8">
    <source>
        <dbReference type="ARBA" id="ARBA00022741"/>
    </source>
</evidence>